<evidence type="ECO:0000313" key="2">
    <source>
        <dbReference type="Proteomes" id="UP000799755"/>
    </source>
</evidence>
<name>A0ACB6QPS2_9PLEO</name>
<protein>
    <submittedName>
        <fullName evidence="1">Uncharacterized protein</fullName>
    </submittedName>
</protein>
<evidence type="ECO:0000313" key="1">
    <source>
        <dbReference type="EMBL" id="KAF2468282.1"/>
    </source>
</evidence>
<dbReference type="Proteomes" id="UP000799755">
    <property type="component" value="Unassembled WGS sequence"/>
</dbReference>
<keyword evidence="2" id="KW-1185">Reference proteome</keyword>
<organism evidence="1 2">
    <name type="scientific">Lindgomyces ingoldianus</name>
    <dbReference type="NCBI Taxonomy" id="673940"/>
    <lineage>
        <taxon>Eukaryota</taxon>
        <taxon>Fungi</taxon>
        <taxon>Dikarya</taxon>
        <taxon>Ascomycota</taxon>
        <taxon>Pezizomycotina</taxon>
        <taxon>Dothideomycetes</taxon>
        <taxon>Pleosporomycetidae</taxon>
        <taxon>Pleosporales</taxon>
        <taxon>Lindgomycetaceae</taxon>
        <taxon>Lindgomyces</taxon>
    </lineage>
</organism>
<gene>
    <name evidence="1" type="ORF">BDR25DRAFT_358013</name>
</gene>
<comment type="caution">
    <text evidence="1">The sequence shown here is derived from an EMBL/GenBank/DDBJ whole genome shotgun (WGS) entry which is preliminary data.</text>
</comment>
<dbReference type="EMBL" id="MU003517">
    <property type="protein sequence ID" value="KAF2468282.1"/>
    <property type="molecule type" value="Genomic_DNA"/>
</dbReference>
<sequence length="971" mass="110840">MCPFLTLILVEYSKIQETKQAVRIEVFVRNVCGSKPTTELAFQLNLFLCTLHKVTWGYTVTNSRPPYTLNTQLSRLRTTRRFSKLLFLPLGPPFPSSFRALLGTTIDQDDPGIIDQGKPIPEKEFIPIFGSKTPFLVWILCLHSITQNFTANYMKSHRLILAATHSTSLSFPKKAFTPSIFPPNFTTPSETKGSYQIFTAIRVFHVSRGAVISSMAYGLSKVLCLRFILFYYHNQLYHLSLAASVCASQWSPSYVKRNFNMNSRSDYAASIMTQAPTLSPQRFTRLNSLLFSLHWIKQWHKTKQLVVSHVPFMAHLPFLYKPTFTTMRLVKALLFLGALFPTALAAPADASVKQDAFIQVIGHRNPATWGGILSLWIQPMRSHQSKRVSQILIISHCSLSAQIHLFQRDSRKQRYTLYLHVISRPVGSTLEPRLWTRGGSKIIWALTREATMNVLSNILSLVSLTEDAIECKIVSRPLKQDPLFQIRVRGNNITMKALLHGLVTYKYLKRTEIDLNASLVAKNSTSESPFVILISFLCKDEVTKQQQQHGDFQKLRLNERNQTEGYHLYDTGTNRLYTSIPYGEVHYVFVGGLDSYETPALIPSSTMAFCHRLLSRPSSLATIRSPMNHTQDARRIEIHSTRHTHEAPYRSIDISKTKTTPVSTTWRNETQKKSPPENFVSDLEKLEACGKGKMRRAVSVKVQSQEVEGACGSHIPVPIDKIPMNISHTKKRFSCQFRHSYVLLSLSSSVALHAPSTIFLFSVNTTAENKTRVSANTLTRCARRVAHHHTRRTKRDTLRRNLSTSCMILSKAILAHWHSSEERSRNERRVKKRRVRKKKITEMKSCSSIYPRGKGSPWRYLEEFGLLVLTRFLLEYRYRCKDSNSRANVDMKTTNRGCSLGDRESHVSWIAASQKGEQQNQNESPSPKLPYSPTHYLESPAIILRYEMNLLIDTQLQKLLSSPTTQNDQRR</sequence>
<proteinExistence type="predicted"/>
<reference evidence="1" key="1">
    <citation type="journal article" date="2020" name="Stud. Mycol.">
        <title>101 Dothideomycetes genomes: a test case for predicting lifestyles and emergence of pathogens.</title>
        <authorList>
            <person name="Haridas S."/>
            <person name="Albert R."/>
            <person name="Binder M."/>
            <person name="Bloem J."/>
            <person name="Labutti K."/>
            <person name="Salamov A."/>
            <person name="Andreopoulos B."/>
            <person name="Baker S."/>
            <person name="Barry K."/>
            <person name="Bills G."/>
            <person name="Bluhm B."/>
            <person name="Cannon C."/>
            <person name="Castanera R."/>
            <person name="Culley D."/>
            <person name="Daum C."/>
            <person name="Ezra D."/>
            <person name="Gonzalez J."/>
            <person name="Henrissat B."/>
            <person name="Kuo A."/>
            <person name="Liang C."/>
            <person name="Lipzen A."/>
            <person name="Lutzoni F."/>
            <person name="Magnuson J."/>
            <person name="Mondo S."/>
            <person name="Nolan M."/>
            <person name="Ohm R."/>
            <person name="Pangilinan J."/>
            <person name="Park H.-J."/>
            <person name="Ramirez L."/>
            <person name="Alfaro M."/>
            <person name="Sun H."/>
            <person name="Tritt A."/>
            <person name="Yoshinaga Y."/>
            <person name="Zwiers L.-H."/>
            <person name="Turgeon B."/>
            <person name="Goodwin S."/>
            <person name="Spatafora J."/>
            <person name="Crous P."/>
            <person name="Grigoriev I."/>
        </authorList>
    </citation>
    <scope>NUCLEOTIDE SEQUENCE</scope>
    <source>
        <strain evidence="1">ATCC 200398</strain>
    </source>
</reference>
<accession>A0ACB6QPS2</accession>